<dbReference type="GO" id="GO:0005743">
    <property type="term" value="C:mitochondrial inner membrane"/>
    <property type="evidence" value="ECO:0007669"/>
    <property type="project" value="UniProtKB-SubCell"/>
</dbReference>
<evidence type="ECO:0000256" key="17">
    <source>
        <dbReference type="PIRNR" id="PIRNR038895"/>
    </source>
</evidence>
<evidence type="ECO:0000256" key="8">
    <source>
        <dbReference type="ARBA" id="ARBA00022598"/>
    </source>
</evidence>
<dbReference type="GO" id="GO:0046872">
    <property type="term" value="F:metal ion binding"/>
    <property type="evidence" value="ECO:0007669"/>
    <property type="project" value="UniProtKB-KW"/>
</dbReference>
<keyword evidence="6" id="KW-0963">Cytoplasm</keyword>
<dbReference type="PIRSF" id="PIRSF038895">
    <property type="entry name" value="FPGS"/>
    <property type="match status" value="1"/>
</dbReference>
<dbReference type="SUPFAM" id="SSF53623">
    <property type="entry name" value="MurD-like peptide ligases, catalytic domain"/>
    <property type="match status" value="1"/>
</dbReference>
<dbReference type="PROSITE" id="PS01011">
    <property type="entry name" value="FOLYLPOLYGLU_SYNT_1"/>
    <property type="match status" value="1"/>
</dbReference>
<keyword evidence="10 18" id="KW-0547">Nucleotide-binding</keyword>
<feature type="binding site" evidence="18">
    <location>
        <position position="353"/>
    </location>
    <ligand>
        <name>ATP</name>
        <dbReference type="ChEBI" id="CHEBI:30616"/>
    </ligand>
</feature>
<dbReference type="InterPro" id="IPR001645">
    <property type="entry name" value="Folylpolyglutamate_synth"/>
</dbReference>
<evidence type="ECO:0000256" key="5">
    <source>
        <dbReference type="ARBA" id="ARBA00008276"/>
    </source>
</evidence>
<dbReference type="GO" id="GO:0005759">
    <property type="term" value="C:mitochondrial matrix"/>
    <property type="evidence" value="ECO:0007669"/>
    <property type="project" value="UniProtKB-SubCell"/>
</dbReference>
<comment type="pathway">
    <text evidence="4 17">Cofactor biosynthesis; tetrahydrofolylpolyglutamate biosynthesis.</text>
</comment>
<dbReference type="AlphaFoldDB" id="A0A0C2TLV2"/>
<feature type="binding site" evidence="19">
    <location>
        <position position="196"/>
    </location>
    <ligand>
        <name>Mg(2+)</name>
        <dbReference type="ChEBI" id="CHEBI:18420"/>
        <label>1</label>
    </ligand>
</feature>
<evidence type="ECO:0000313" key="20">
    <source>
        <dbReference type="EMBL" id="KIL68104.1"/>
    </source>
</evidence>
<comment type="subcellular location">
    <subcellularLocation>
        <location evidence="3">Cytoplasm</location>
    </subcellularLocation>
    <subcellularLocation>
        <location evidence="1">Mitochondrion inner membrane</location>
    </subcellularLocation>
    <subcellularLocation>
        <location evidence="2">Mitochondrion matrix</location>
    </subcellularLocation>
</comment>
<dbReference type="InParanoid" id="A0A0C2TLV2"/>
<evidence type="ECO:0000256" key="7">
    <source>
        <dbReference type="ARBA" id="ARBA00022563"/>
    </source>
</evidence>
<dbReference type="GO" id="GO:0004326">
    <property type="term" value="F:tetrahydrofolylpolyglutamate synthase activity"/>
    <property type="evidence" value="ECO:0007669"/>
    <property type="project" value="UniProtKB-EC"/>
</dbReference>
<feature type="binding site" evidence="19">
    <location>
        <position position="224"/>
    </location>
    <ligand>
        <name>Mg(2+)</name>
        <dbReference type="ChEBI" id="CHEBI:18420"/>
        <label>1</label>
    </ligand>
</feature>
<dbReference type="UniPathway" id="UPA00850"/>
<evidence type="ECO:0000256" key="19">
    <source>
        <dbReference type="PIRSR" id="PIRSR038895-2"/>
    </source>
</evidence>
<proteinExistence type="inferred from homology"/>
<dbReference type="Gene3D" id="3.90.190.20">
    <property type="entry name" value="Mur ligase, C-terminal domain"/>
    <property type="match status" value="1"/>
</dbReference>
<protein>
    <recommendedName>
        <fullName evidence="17">Folylpolyglutamate synthase</fullName>
        <ecNumber evidence="17">6.3.2.17</ecNumber>
    </recommendedName>
    <alternativeName>
        <fullName evidence="17">Folylpoly-gamma-glutamate synthetase</fullName>
    </alternativeName>
    <alternativeName>
        <fullName evidence="17">Tetrahydrofolylpolyglutamate synthase</fullName>
    </alternativeName>
</protein>
<dbReference type="GO" id="GO:0005524">
    <property type="term" value="F:ATP binding"/>
    <property type="evidence" value="ECO:0007669"/>
    <property type="project" value="UniProtKB-KW"/>
</dbReference>
<dbReference type="GO" id="GO:0006730">
    <property type="term" value="P:one-carbon metabolic process"/>
    <property type="evidence" value="ECO:0007669"/>
    <property type="project" value="UniProtKB-KW"/>
</dbReference>
<sequence length="530" mass="58377">MKPNLFITLAYRFIPVYRSLSSTARIRNMSSTKTYQNAVQDLNSLQSNAAVLEAIRAGGGIANKDAIPEMIEYLGRIGYSPDDLNRLNVIHVTGTKGKGSTSAFVDSILRHVRSDWKIGLYTSPHLVAVRERFRINGSPLSEEAFTKYFYEVWNRLHENRNRRLESTPVVPSYFRYLTLMAFHTFMSEKVDATVLEVGVGGTYDSTNVVPKPIAAGVTSLGLDHVHILGKTLPEIAWHKSGIYKEGVPAFAVEQPSEALKVLEQRAAELKASSFSVVSLNPAISGIKLGLPGVHQYQNASLAVELAQTFVQRDDKAQGTLPESFVTGLKNAKCPGRCQTVIDPRHHRTTWYLDGAHTSESIQCSLNWFVTPDVGLFANGEKLVSTALGTRLLIFNCTHGRTPETMLRVLYDTMAQRLSLLGTTEKPESFFDHVLFSTNLTYSDGHSKIDLTEVARPTTLEVQDRLASSWSEIVPSFPSSSIHVKPTITDAVQFVREAEQKAEGPIKVLVTGSLLLVGGLVEAASLTEQAL</sequence>
<dbReference type="GO" id="GO:0005829">
    <property type="term" value="C:cytosol"/>
    <property type="evidence" value="ECO:0007669"/>
    <property type="project" value="TreeGrafter"/>
</dbReference>
<dbReference type="PROSITE" id="PS01012">
    <property type="entry name" value="FOLYLPOLYGLU_SYNT_2"/>
    <property type="match status" value="1"/>
</dbReference>
<dbReference type="Gene3D" id="3.40.1190.10">
    <property type="entry name" value="Mur-like, catalytic domain"/>
    <property type="match status" value="1"/>
</dbReference>
<evidence type="ECO:0000256" key="12">
    <source>
        <dbReference type="ARBA" id="ARBA00022840"/>
    </source>
</evidence>
<dbReference type="InterPro" id="IPR018109">
    <property type="entry name" value="Folylpolyglutamate_synth_CS"/>
</dbReference>
<evidence type="ECO:0000256" key="9">
    <source>
        <dbReference type="ARBA" id="ARBA00022723"/>
    </source>
</evidence>
<evidence type="ECO:0000256" key="2">
    <source>
        <dbReference type="ARBA" id="ARBA00004305"/>
    </source>
</evidence>
<feature type="binding site" evidence="19">
    <location>
        <position position="123"/>
    </location>
    <ligand>
        <name>Mg(2+)</name>
        <dbReference type="ChEBI" id="CHEBI:18420"/>
        <label>1</label>
    </ligand>
</feature>
<evidence type="ECO:0000256" key="1">
    <source>
        <dbReference type="ARBA" id="ARBA00004273"/>
    </source>
</evidence>
<dbReference type="SUPFAM" id="SSF53244">
    <property type="entry name" value="MurD-like peptide ligases, peptide-binding domain"/>
    <property type="match status" value="1"/>
</dbReference>
<keyword evidence="11" id="KW-0999">Mitochondrion inner membrane</keyword>
<comment type="similarity">
    <text evidence="5 17">Belongs to the folylpolyglutamate synthase family.</text>
</comment>
<keyword evidence="14" id="KW-0496">Mitochondrion</keyword>
<keyword evidence="13 19" id="KW-0460">Magnesium</keyword>
<accession>A0A0C2TLV2</accession>
<evidence type="ECO:0000256" key="4">
    <source>
        <dbReference type="ARBA" id="ARBA00005150"/>
    </source>
</evidence>
<evidence type="ECO:0000256" key="15">
    <source>
        <dbReference type="ARBA" id="ARBA00023136"/>
    </source>
</evidence>
<keyword evidence="15" id="KW-0472">Membrane</keyword>
<evidence type="ECO:0000256" key="3">
    <source>
        <dbReference type="ARBA" id="ARBA00004496"/>
    </source>
</evidence>
<dbReference type="STRING" id="946122.A0A0C2TLV2"/>
<keyword evidence="21" id="KW-1185">Reference proteome</keyword>
<evidence type="ECO:0000313" key="21">
    <source>
        <dbReference type="Proteomes" id="UP000054549"/>
    </source>
</evidence>
<dbReference type="OrthoDB" id="5212574at2759"/>
<feature type="binding site" evidence="18">
    <location>
        <position position="336"/>
    </location>
    <ligand>
        <name>ATP</name>
        <dbReference type="ChEBI" id="CHEBI:30616"/>
    </ligand>
</feature>
<keyword evidence="12 18" id="KW-0067">ATP-binding</keyword>
<evidence type="ECO:0000256" key="10">
    <source>
        <dbReference type="ARBA" id="ARBA00022741"/>
    </source>
</evidence>
<dbReference type="FunFam" id="3.40.1190.10:FF:000009">
    <property type="entry name" value="Folylpolyglutamate synthase"/>
    <property type="match status" value="1"/>
</dbReference>
<dbReference type="InterPro" id="IPR036565">
    <property type="entry name" value="Mur-like_cat_sf"/>
</dbReference>
<dbReference type="Proteomes" id="UP000054549">
    <property type="component" value="Unassembled WGS sequence"/>
</dbReference>
<dbReference type="EMBL" id="KN818229">
    <property type="protein sequence ID" value="KIL68104.1"/>
    <property type="molecule type" value="Genomic_DNA"/>
</dbReference>
<evidence type="ECO:0000256" key="6">
    <source>
        <dbReference type="ARBA" id="ARBA00022490"/>
    </source>
</evidence>
<organism evidence="20 21">
    <name type="scientific">Amanita muscaria (strain Koide BX008)</name>
    <dbReference type="NCBI Taxonomy" id="946122"/>
    <lineage>
        <taxon>Eukaryota</taxon>
        <taxon>Fungi</taxon>
        <taxon>Dikarya</taxon>
        <taxon>Basidiomycota</taxon>
        <taxon>Agaricomycotina</taxon>
        <taxon>Agaricomycetes</taxon>
        <taxon>Agaricomycetidae</taxon>
        <taxon>Agaricales</taxon>
        <taxon>Pluteineae</taxon>
        <taxon>Amanitaceae</taxon>
        <taxon>Amanita</taxon>
    </lineage>
</organism>
<keyword evidence="9 19" id="KW-0479">Metal-binding</keyword>
<dbReference type="InterPro" id="IPR023600">
    <property type="entry name" value="Folylpolyglutamate_synth_euk"/>
</dbReference>
<reference evidence="20 21" key="1">
    <citation type="submission" date="2014-04" db="EMBL/GenBank/DDBJ databases">
        <title>Evolutionary Origins and Diversification of the Mycorrhizal Mutualists.</title>
        <authorList>
            <consortium name="DOE Joint Genome Institute"/>
            <consortium name="Mycorrhizal Genomics Consortium"/>
            <person name="Kohler A."/>
            <person name="Kuo A."/>
            <person name="Nagy L.G."/>
            <person name="Floudas D."/>
            <person name="Copeland A."/>
            <person name="Barry K.W."/>
            <person name="Cichocki N."/>
            <person name="Veneault-Fourrey C."/>
            <person name="LaButti K."/>
            <person name="Lindquist E.A."/>
            <person name="Lipzen A."/>
            <person name="Lundell T."/>
            <person name="Morin E."/>
            <person name="Murat C."/>
            <person name="Riley R."/>
            <person name="Ohm R."/>
            <person name="Sun H."/>
            <person name="Tunlid A."/>
            <person name="Henrissat B."/>
            <person name="Grigoriev I.V."/>
            <person name="Hibbett D.S."/>
            <person name="Martin F."/>
        </authorList>
    </citation>
    <scope>NUCLEOTIDE SEQUENCE [LARGE SCALE GENOMIC DNA]</scope>
    <source>
        <strain evidence="20 21">Koide BX008</strain>
    </source>
</reference>
<dbReference type="PANTHER" id="PTHR11136">
    <property type="entry name" value="FOLYLPOLYGLUTAMATE SYNTHASE-RELATED"/>
    <property type="match status" value="1"/>
</dbReference>
<gene>
    <name evidence="20" type="ORF">M378DRAFT_72019</name>
</gene>
<comment type="cofactor">
    <cofactor evidence="17">
        <name>a monovalent cation</name>
        <dbReference type="ChEBI" id="CHEBI:60242"/>
    </cofactor>
    <text evidence="17">A monovalent cation.</text>
</comment>
<dbReference type="FunCoup" id="A0A0C2TLV2">
    <property type="interactions" value="459"/>
</dbReference>
<dbReference type="InterPro" id="IPR036615">
    <property type="entry name" value="Mur_ligase_C_dom_sf"/>
</dbReference>
<evidence type="ECO:0000256" key="16">
    <source>
        <dbReference type="ARBA" id="ARBA00047493"/>
    </source>
</evidence>
<keyword evidence="8 17" id="KW-0436">Ligase</keyword>
<keyword evidence="7 17" id="KW-0554">One-carbon metabolism</keyword>
<comment type="function">
    <text evidence="17">Catalyzes conversion of folates to polyglutamate derivatives allowing concentration of folate compounds in the cell and the intracellular retention of these cofactors, which are important substrates for most of the folate-dependent enzymes that are involved in one-carbon transfer reactions involved in purine, pyrimidine and amino acid synthesis.</text>
</comment>
<dbReference type="HOGENOM" id="CLU_015869_0_1_1"/>
<evidence type="ECO:0000256" key="13">
    <source>
        <dbReference type="ARBA" id="ARBA00022842"/>
    </source>
</evidence>
<evidence type="ECO:0000256" key="18">
    <source>
        <dbReference type="PIRSR" id="PIRSR038895-1"/>
    </source>
</evidence>
<dbReference type="EC" id="6.3.2.17" evidence="17"/>
<name>A0A0C2TLV2_AMAMK</name>
<evidence type="ECO:0000256" key="11">
    <source>
        <dbReference type="ARBA" id="ARBA00022792"/>
    </source>
</evidence>
<dbReference type="NCBIfam" id="TIGR01499">
    <property type="entry name" value="folC"/>
    <property type="match status" value="1"/>
</dbReference>
<evidence type="ECO:0000256" key="14">
    <source>
        <dbReference type="ARBA" id="ARBA00023128"/>
    </source>
</evidence>
<dbReference type="PANTHER" id="PTHR11136:SF5">
    <property type="entry name" value="FOLYLPOLYGLUTAMATE SYNTHASE, MITOCHONDRIAL"/>
    <property type="match status" value="1"/>
</dbReference>
<comment type="catalytic activity">
    <reaction evidence="16 17">
        <text>(6S)-5,6,7,8-tetrahydrofolyl-(gamma-L-Glu)(n) + L-glutamate + ATP = (6S)-5,6,7,8-tetrahydrofolyl-(gamma-L-Glu)(n+1) + ADP + phosphate + H(+)</text>
        <dbReference type="Rhea" id="RHEA:10580"/>
        <dbReference type="Rhea" id="RHEA-COMP:14738"/>
        <dbReference type="Rhea" id="RHEA-COMP:14740"/>
        <dbReference type="ChEBI" id="CHEBI:15378"/>
        <dbReference type="ChEBI" id="CHEBI:29985"/>
        <dbReference type="ChEBI" id="CHEBI:30616"/>
        <dbReference type="ChEBI" id="CHEBI:43474"/>
        <dbReference type="ChEBI" id="CHEBI:141005"/>
        <dbReference type="ChEBI" id="CHEBI:456216"/>
        <dbReference type="EC" id="6.3.2.17"/>
    </reaction>
</comment>